<comment type="subcellular location">
    <subcellularLocation>
        <location evidence="1">Cell membrane</location>
        <topology evidence="1">Multi-pass membrane protein</topology>
    </subcellularLocation>
</comment>
<keyword evidence="5 6" id="KW-0472">Membrane</keyword>
<evidence type="ECO:0000256" key="5">
    <source>
        <dbReference type="ARBA" id="ARBA00023136"/>
    </source>
</evidence>
<dbReference type="InterPro" id="IPR051449">
    <property type="entry name" value="ABC-2_transporter_component"/>
</dbReference>
<keyword evidence="4 6" id="KW-1133">Transmembrane helix</keyword>
<evidence type="ECO:0000256" key="6">
    <source>
        <dbReference type="SAM" id="Phobius"/>
    </source>
</evidence>
<protein>
    <submittedName>
        <fullName evidence="7">ABC transporter permease subunit</fullName>
    </submittedName>
</protein>
<dbReference type="GO" id="GO:0140359">
    <property type="term" value="F:ABC-type transporter activity"/>
    <property type="evidence" value="ECO:0007669"/>
    <property type="project" value="InterPro"/>
</dbReference>
<evidence type="ECO:0000256" key="4">
    <source>
        <dbReference type="ARBA" id="ARBA00022989"/>
    </source>
</evidence>
<evidence type="ECO:0000256" key="1">
    <source>
        <dbReference type="ARBA" id="ARBA00004651"/>
    </source>
</evidence>
<evidence type="ECO:0000256" key="3">
    <source>
        <dbReference type="ARBA" id="ARBA00022692"/>
    </source>
</evidence>
<name>A0A7X1B312_9BACT</name>
<reference evidence="7 8" key="1">
    <citation type="submission" date="2020-07" db="EMBL/GenBank/DDBJ databases">
        <authorList>
            <person name="Feng X."/>
        </authorList>
    </citation>
    <scope>NUCLEOTIDE SEQUENCE [LARGE SCALE GENOMIC DNA]</scope>
    <source>
        <strain evidence="7 8">JCM23202</strain>
    </source>
</reference>
<feature type="transmembrane region" description="Helical" evidence="6">
    <location>
        <begin position="128"/>
        <end position="148"/>
    </location>
</feature>
<comment type="caution">
    <text evidence="7">The sequence shown here is derived from an EMBL/GenBank/DDBJ whole genome shotgun (WGS) entry which is preliminary data.</text>
</comment>
<sequence length="239" mass="26097">MSQLRPIFKKEFLGYFRSPVGYVILAVFHLMVIGLALYSGYYSRGEASLNTLFRPLPWVLIVFIPAVGMRLWAEEKRSGSIELLFTLPITTRTIVLAKFLAALLFICIGLALTLSLAVTTGYLGNPDWGVIFSGYIGAILTASAFLSITAVCSALTKNQVIAFVISVMICLFATLMGSDWLAKFLGSSVPIAVLDFLRLMSFEQHFATMAKGLIDISAVSFYVLLSAACLGLNLIVIEK</sequence>
<dbReference type="PANTHER" id="PTHR30294:SF29">
    <property type="entry name" value="MULTIDRUG ABC TRANSPORTER PERMEASE YBHS-RELATED"/>
    <property type="match status" value="1"/>
</dbReference>
<dbReference type="Pfam" id="PF12679">
    <property type="entry name" value="ABC2_membrane_2"/>
    <property type="match status" value="1"/>
</dbReference>
<dbReference type="GO" id="GO:0005886">
    <property type="term" value="C:plasma membrane"/>
    <property type="evidence" value="ECO:0007669"/>
    <property type="project" value="UniProtKB-SubCell"/>
</dbReference>
<keyword evidence="2" id="KW-1003">Cell membrane</keyword>
<dbReference type="RefSeq" id="WP_185658483.1">
    <property type="nucleotide sequence ID" value="NZ_CAWPOO010000001.1"/>
</dbReference>
<evidence type="ECO:0000313" key="8">
    <source>
        <dbReference type="Proteomes" id="UP000526501"/>
    </source>
</evidence>
<feature type="transmembrane region" description="Helical" evidence="6">
    <location>
        <begin position="213"/>
        <end position="237"/>
    </location>
</feature>
<dbReference type="PANTHER" id="PTHR30294">
    <property type="entry name" value="MEMBRANE COMPONENT OF ABC TRANSPORTER YHHJ-RELATED"/>
    <property type="match status" value="1"/>
</dbReference>
<evidence type="ECO:0000313" key="7">
    <source>
        <dbReference type="EMBL" id="MBC2604592.1"/>
    </source>
</evidence>
<feature type="transmembrane region" description="Helical" evidence="6">
    <location>
        <begin position="55"/>
        <end position="73"/>
    </location>
</feature>
<dbReference type="AlphaFoldDB" id="A0A7X1B312"/>
<accession>A0A7X1B312</accession>
<feature type="transmembrane region" description="Helical" evidence="6">
    <location>
        <begin position="160"/>
        <end position="178"/>
    </location>
</feature>
<gene>
    <name evidence="7" type="ORF">H5P27_00825</name>
</gene>
<dbReference type="Proteomes" id="UP000526501">
    <property type="component" value="Unassembled WGS sequence"/>
</dbReference>
<dbReference type="EMBL" id="JACHVC010000001">
    <property type="protein sequence ID" value="MBC2604592.1"/>
    <property type="molecule type" value="Genomic_DNA"/>
</dbReference>
<proteinExistence type="predicted"/>
<organism evidence="7 8">
    <name type="scientific">Pelagicoccus albus</name>
    <dbReference type="NCBI Taxonomy" id="415222"/>
    <lineage>
        <taxon>Bacteria</taxon>
        <taxon>Pseudomonadati</taxon>
        <taxon>Verrucomicrobiota</taxon>
        <taxon>Opitutia</taxon>
        <taxon>Puniceicoccales</taxon>
        <taxon>Pelagicoccaceae</taxon>
        <taxon>Pelagicoccus</taxon>
    </lineage>
</organism>
<evidence type="ECO:0000256" key="2">
    <source>
        <dbReference type="ARBA" id="ARBA00022475"/>
    </source>
</evidence>
<feature type="transmembrane region" description="Helical" evidence="6">
    <location>
        <begin position="20"/>
        <end position="43"/>
    </location>
</feature>
<keyword evidence="3 6" id="KW-0812">Transmembrane</keyword>
<keyword evidence="8" id="KW-1185">Reference proteome</keyword>
<feature type="transmembrane region" description="Helical" evidence="6">
    <location>
        <begin position="94"/>
        <end position="116"/>
    </location>
</feature>